<gene>
    <name evidence="5" type="ORF">HNR25_004759</name>
</gene>
<dbReference type="Gene3D" id="3.40.50.150">
    <property type="entry name" value="Vaccinia Virus protein VP39"/>
    <property type="match status" value="1"/>
</dbReference>
<reference evidence="5 6" key="1">
    <citation type="submission" date="2020-08" db="EMBL/GenBank/DDBJ databases">
        <title>Sequencing the genomes of 1000 actinobacteria strains.</title>
        <authorList>
            <person name="Klenk H.-P."/>
        </authorList>
    </citation>
    <scope>NUCLEOTIDE SEQUENCE [LARGE SCALE GENOMIC DNA]</scope>
    <source>
        <strain evidence="5 6">DSM 44593</strain>
    </source>
</reference>
<dbReference type="AlphaFoldDB" id="A0A841EKS3"/>
<dbReference type="SUPFAM" id="SSF53335">
    <property type="entry name" value="S-adenosyl-L-methionine-dependent methyltransferases"/>
    <property type="match status" value="1"/>
</dbReference>
<evidence type="ECO:0000256" key="3">
    <source>
        <dbReference type="ARBA" id="ARBA00022691"/>
    </source>
</evidence>
<evidence type="ECO:0000313" key="6">
    <source>
        <dbReference type="Proteomes" id="UP000578077"/>
    </source>
</evidence>
<sequence>MQDHGNRWAELTGGQGGARYAARFAALADSGADVHGEARFCASLLDPAARVLDAGCGTGRVAVRLAESGHTCVGVDADPSMLVEARRHAPQMTWLEADLAEVADLGLEPDFDMAVAAGNVVPLLAPGTEPGVVAALASLLRPGGLLVAGFGLDADHLPLEQAPVSLADYDTWCDRAGLAPVSRHATWDGDAYTGGGYAVSVHRRS</sequence>
<dbReference type="Pfam" id="PF13649">
    <property type="entry name" value="Methyltransf_25"/>
    <property type="match status" value="1"/>
</dbReference>
<dbReference type="EMBL" id="JACHLY010000002">
    <property type="protein sequence ID" value="MBB6000930.1"/>
    <property type="molecule type" value="Genomic_DNA"/>
</dbReference>
<keyword evidence="1 5" id="KW-0489">Methyltransferase</keyword>
<dbReference type="PANTHER" id="PTHR43464">
    <property type="entry name" value="METHYLTRANSFERASE"/>
    <property type="match status" value="1"/>
</dbReference>
<dbReference type="InterPro" id="IPR041698">
    <property type="entry name" value="Methyltransf_25"/>
</dbReference>
<keyword evidence="3" id="KW-0949">S-adenosyl-L-methionine</keyword>
<comment type="caution">
    <text evidence="5">The sequence shown here is derived from an EMBL/GenBank/DDBJ whole genome shotgun (WGS) entry which is preliminary data.</text>
</comment>
<dbReference type="GO" id="GO:0032259">
    <property type="term" value="P:methylation"/>
    <property type="evidence" value="ECO:0007669"/>
    <property type="project" value="UniProtKB-KW"/>
</dbReference>
<dbReference type="Proteomes" id="UP000578077">
    <property type="component" value="Unassembled WGS sequence"/>
</dbReference>
<keyword evidence="2 5" id="KW-0808">Transferase</keyword>
<proteinExistence type="predicted"/>
<name>A0A841EKS3_9ACTN</name>
<feature type="domain" description="Methyltransferase" evidence="4">
    <location>
        <begin position="51"/>
        <end position="144"/>
    </location>
</feature>
<evidence type="ECO:0000259" key="4">
    <source>
        <dbReference type="Pfam" id="PF13649"/>
    </source>
</evidence>
<keyword evidence="6" id="KW-1185">Reference proteome</keyword>
<dbReference type="RefSeq" id="WP_184639849.1">
    <property type="nucleotide sequence ID" value="NZ_BAABKT010000017.1"/>
</dbReference>
<dbReference type="CDD" id="cd02440">
    <property type="entry name" value="AdoMet_MTases"/>
    <property type="match status" value="1"/>
</dbReference>
<accession>A0A841EKS3</accession>
<organism evidence="5 6">
    <name type="scientific">Streptomonospora salina</name>
    <dbReference type="NCBI Taxonomy" id="104205"/>
    <lineage>
        <taxon>Bacteria</taxon>
        <taxon>Bacillati</taxon>
        <taxon>Actinomycetota</taxon>
        <taxon>Actinomycetes</taxon>
        <taxon>Streptosporangiales</taxon>
        <taxon>Nocardiopsidaceae</taxon>
        <taxon>Streptomonospora</taxon>
    </lineage>
</organism>
<evidence type="ECO:0000313" key="5">
    <source>
        <dbReference type="EMBL" id="MBB6000930.1"/>
    </source>
</evidence>
<dbReference type="InterPro" id="IPR029063">
    <property type="entry name" value="SAM-dependent_MTases_sf"/>
</dbReference>
<protein>
    <submittedName>
        <fullName evidence="5">SAM-dependent methyltransferase</fullName>
    </submittedName>
</protein>
<dbReference type="PANTHER" id="PTHR43464:SF19">
    <property type="entry name" value="UBIQUINONE BIOSYNTHESIS O-METHYLTRANSFERASE, MITOCHONDRIAL"/>
    <property type="match status" value="1"/>
</dbReference>
<evidence type="ECO:0000256" key="1">
    <source>
        <dbReference type="ARBA" id="ARBA00022603"/>
    </source>
</evidence>
<evidence type="ECO:0000256" key="2">
    <source>
        <dbReference type="ARBA" id="ARBA00022679"/>
    </source>
</evidence>
<dbReference type="GO" id="GO:0008168">
    <property type="term" value="F:methyltransferase activity"/>
    <property type="evidence" value="ECO:0007669"/>
    <property type="project" value="UniProtKB-KW"/>
</dbReference>